<dbReference type="Proteomes" id="UP000887576">
    <property type="component" value="Unplaced"/>
</dbReference>
<proteinExistence type="predicted"/>
<name>A0AC34QJD8_9BILA</name>
<reference evidence="2" key="1">
    <citation type="submission" date="2022-11" db="UniProtKB">
        <authorList>
            <consortium name="WormBaseParasite"/>
        </authorList>
    </citation>
    <scope>IDENTIFICATION</scope>
</reference>
<organism evidence="1 2">
    <name type="scientific">Panagrolaimus sp. JU765</name>
    <dbReference type="NCBI Taxonomy" id="591449"/>
    <lineage>
        <taxon>Eukaryota</taxon>
        <taxon>Metazoa</taxon>
        <taxon>Ecdysozoa</taxon>
        <taxon>Nematoda</taxon>
        <taxon>Chromadorea</taxon>
        <taxon>Rhabditida</taxon>
        <taxon>Tylenchina</taxon>
        <taxon>Panagrolaimomorpha</taxon>
        <taxon>Panagrolaimoidea</taxon>
        <taxon>Panagrolaimidae</taxon>
        <taxon>Panagrolaimus</taxon>
    </lineage>
</organism>
<accession>A0AC34QJD8</accession>
<evidence type="ECO:0000313" key="1">
    <source>
        <dbReference type="Proteomes" id="UP000887576"/>
    </source>
</evidence>
<evidence type="ECO:0000313" key="2">
    <source>
        <dbReference type="WBParaSite" id="JU765_v2.g16841.t1"/>
    </source>
</evidence>
<protein>
    <submittedName>
        <fullName evidence="2">Cyclin-like domain-containing protein</fullName>
    </submittedName>
</protein>
<sequence length="508" mass="57336">MYRLPAYDTRPVMPTSSTRMIKPGIHSSSTFYIAPKVKTVEHNEVFERPTVAPYPVVSDFKFTAEEIANPPTCARDGMSREEELKLRRVGTMYIKELHQKLNSPQFINDRPKVSTNATSVAIVFYQRFFMYQSFATFDPLSTAAAALFLACKSEECPRKMQEFAMLLYKTKNPEDPYMLEPSETEDVCNLIQSIESAILRTLAFELKMELPHIEVIKSHANTIVKKTSFQLCTDALAFSTFCLFHDNQTIAAGMLYMASCYHNTDLTKEMGPLWFESFNRNITEELLIMMASDMNRALKEIEPMVNANLQDIVKSSSLPQIKERVHAALLADQSRASSSASSEKLSNETLHPPLHEKPSSSMVKNQEHLVVPHLAPPRLASPHVDNYGHNGYTTGSQPIKRPIPSSSHIQRNVSATGPPEELSMPSLIPAPLPPPNLANHKHDQKDYECSPAKRPRPDYNIARSSILPTVKLEPPMFAFQPYFKAQIDDSKTVNHHIKKEDLEEGEIE</sequence>
<dbReference type="WBParaSite" id="JU765_v2.g16841.t1">
    <property type="protein sequence ID" value="JU765_v2.g16841.t1"/>
    <property type="gene ID" value="JU765_v2.g16841"/>
</dbReference>